<organism evidence="3 4">
    <name type="scientific">Streptomyces violaceus</name>
    <name type="common">Streptomyces venezuelae</name>
    <dbReference type="NCBI Taxonomy" id="1936"/>
    <lineage>
        <taxon>Bacteria</taxon>
        <taxon>Bacillati</taxon>
        <taxon>Actinomycetota</taxon>
        <taxon>Actinomycetes</taxon>
        <taxon>Kitasatosporales</taxon>
        <taxon>Streptomycetaceae</taxon>
        <taxon>Streptomyces</taxon>
    </lineage>
</organism>
<evidence type="ECO:0000259" key="2">
    <source>
        <dbReference type="Pfam" id="PF13243"/>
    </source>
</evidence>
<dbReference type="Proteomes" id="UP001249394">
    <property type="component" value="Chromosome"/>
</dbReference>
<evidence type="ECO:0000256" key="1">
    <source>
        <dbReference type="ARBA" id="ARBA00022723"/>
    </source>
</evidence>
<accession>A0ABY9UJZ1</accession>
<sequence>MGDYLTDRQSPDGGWPFGENMVQSDVDTTSYAVAFLAAADSRRYAKPLERAGKYLSAIVGRDGGFPTYVAGDPSEVGMTGGAASALGWAGETHAALLENAARYLLWAQKADGTFERSWTLSEANTIWRAMWALHSVPASRLPGLRADRDQAVARSRRFFDLAQNDDGGWGYRPGDASDTTSTAYSLLALSAMGRHVGTDHVVRRGIFHLLARQEADGGFTALPDQVAPRPLLFDAPVFADIWALLALGACDESRHW</sequence>
<keyword evidence="4" id="KW-1185">Reference proteome</keyword>
<gene>
    <name evidence="3" type="ORF">RI060_40155</name>
</gene>
<dbReference type="Pfam" id="PF13243">
    <property type="entry name" value="SQHop_cyclase_C"/>
    <property type="match status" value="1"/>
</dbReference>
<dbReference type="Gene3D" id="1.50.10.20">
    <property type="match status" value="1"/>
</dbReference>
<dbReference type="SUPFAM" id="SSF48239">
    <property type="entry name" value="Terpenoid cyclases/Protein prenyltransferases"/>
    <property type="match status" value="1"/>
</dbReference>
<dbReference type="CDD" id="cd00688">
    <property type="entry name" value="ISOPREN_C2_like"/>
    <property type="match status" value="1"/>
</dbReference>
<evidence type="ECO:0000313" key="3">
    <source>
        <dbReference type="EMBL" id="WND23178.1"/>
    </source>
</evidence>
<protein>
    <submittedName>
        <fullName evidence="3">Terpene cyclase/mutase family protein</fullName>
    </submittedName>
</protein>
<dbReference type="InterPro" id="IPR032696">
    <property type="entry name" value="SQ_cyclase_C"/>
</dbReference>
<dbReference type="InterPro" id="IPR008930">
    <property type="entry name" value="Terpenoid_cyclase/PrenylTrfase"/>
</dbReference>
<proteinExistence type="predicted"/>
<feature type="domain" description="Squalene cyclase C-terminal" evidence="2">
    <location>
        <begin position="72"/>
        <end position="221"/>
    </location>
</feature>
<dbReference type="EMBL" id="CP134213">
    <property type="protein sequence ID" value="WND23178.1"/>
    <property type="molecule type" value="Genomic_DNA"/>
</dbReference>
<name>A0ABY9UJZ1_STRVL</name>
<keyword evidence="1" id="KW-0479">Metal-binding</keyword>
<evidence type="ECO:0000313" key="4">
    <source>
        <dbReference type="Proteomes" id="UP001249394"/>
    </source>
</evidence>
<reference evidence="3 4" key="1">
    <citation type="submission" date="2023-09" db="EMBL/GenBank/DDBJ databases">
        <title>The genome sequence of Streptomyces anthocyanicus.</title>
        <authorList>
            <person name="Mo P."/>
        </authorList>
    </citation>
    <scope>NUCLEOTIDE SEQUENCE [LARGE SCALE GENOMIC DNA]</scope>
    <source>
        <strain evidence="3 4">JCM 4387</strain>
    </source>
</reference>